<accession>A0A699V4U6</accession>
<protein>
    <submittedName>
        <fullName evidence="2">Uncharacterized protein</fullName>
    </submittedName>
</protein>
<evidence type="ECO:0000256" key="1">
    <source>
        <dbReference type="SAM" id="MobiDB-lite"/>
    </source>
</evidence>
<organism evidence="2">
    <name type="scientific">Tanacetum cinerariifolium</name>
    <name type="common">Dalmatian daisy</name>
    <name type="synonym">Chrysanthemum cinerariifolium</name>
    <dbReference type="NCBI Taxonomy" id="118510"/>
    <lineage>
        <taxon>Eukaryota</taxon>
        <taxon>Viridiplantae</taxon>
        <taxon>Streptophyta</taxon>
        <taxon>Embryophyta</taxon>
        <taxon>Tracheophyta</taxon>
        <taxon>Spermatophyta</taxon>
        <taxon>Magnoliopsida</taxon>
        <taxon>eudicotyledons</taxon>
        <taxon>Gunneridae</taxon>
        <taxon>Pentapetalae</taxon>
        <taxon>asterids</taxon>
        <taxon>campanulids</taxon>
        <taxon>Asterales</taxon>
        <taxon>Asteraceae</taxon>
        <taxon>Asteroideae</taxon>
        <taxon>Anthemideae</taxon>
        <taxon>Anthemidinae</taxon>
        <taxon>Tanacetum</taxon>
    </lineage>
</organism>
<dbReference type="EMBL" id="BKCJ011384663">
    <property type="protein sequence ID" value="GFD28366.1"/>
    <property type="molecule type" value="Genomic_DNA"/>
</dbReference>
<dbReference type="AlphaFoldDB" id="A0A699V4U6"/>
<evidence type="ECO:0000313" key="2">
    <source>
        <dbReference type="EMBL" id="GFD28366.1"/>
    </source>
</evidence>
<feature type="region of interest" description="Disordered" evidence="1">
    <location>
        <begin position="64"/>
        <end position="101"/>
    </location>
</feature>
<comment type="caution">
    <text evidence="2">The sequence shown here is derived from an EMBL/GenBank/DDBJ whole genome shotgun (WGS) entry which is preliminary data.</text>
</comment>
<sequence length="101" mass="11228">KKLFTTLRVNSPSFSGRIVPLFDSMLVHQGEGSGTPTEPHHTPFPEAQEEEIGRLKEQVQVLEDRESVATKQSREDAPIKGRSNNEGEVAAERISNDSEEI</sequence>
<feature type="non-terminal residue" evidence="2">
    <location>
        <position position="1"/>
    </location>
</feature>
<gene>
    <name evidence="2" type="ORF">Tci_900335</name>
</gene>
<name>A0A699V4U6_TANCI</name>
<feature type="non-terminal residue" evidence="2">
    <location>
        <position position="101"/>
    </location>
</feature>
<proteinExistence type="predicted"/>
<reference evidence="2" key="1">
    <citation type="journal article" date="2019" name="Sci. Rep.">
        <title>Draft genome of Tanacetum cinerariifolium, the natural source of mosquito coil.</title>
        <authorList>
            <person name="Yamashiro T."/>
            <person name="Shiraishi A."/>
            <person name="Satake H."/>
            <person name="Nakayama K."/>
        </authorList>
    </citation>
    <scope>NUCLEOTIDE SEQUENCE</scope>
</reference>